<feature type="transmembrane region" description="Helical" evidence="11">
    <location>
        <begin position="183"/>
        <end position="205"/>
    </location>
</feature>
<evidence type="ECO:0000256" key="10">
    <source>
        <dbReference type="ARBA" id="ARBA00023136"/>
    </source>
</evidence>
<dbReference type="GO" id="GO:0046872">
    <property type="term" value="F:metal ion binding"/>
    <property type="evidence" value="ECO:0007669"/>
    <property type="project" value="UniProtKB-KW"/>
</dbReference>
<keyword evidence="5" id="KW-0479">Metal-binding</keyword>
<reference evidence="13 14" key="1">
    <citation type="submission" date="2018-09" db="EMBL/GenBank/DDBJ databases">
        <authorList>
            <person name="Zhu H."/>
        </authorList>
    </citation>
    <scope>NUCLEOTIDE SEQUENCE [LARGE SCALE GENOMIC DNA]</scope>
    <source>
        <strain evidence="13 14">K2R10-39</strain>
    </source>
</reference>
<sequence length="639" mass="69094">MNFFEHQHQARRQTRTLIILFVLAVIAIVIAVNVAMTMIWSLSQGGYSSHPDFYPKGFFATNTLVTLALIGVGTLIETFNLRDGGEAVAKMAGGRLVSPASQDLQERRLLNVVEEMAIAAGIACPRVYVLDKEDAINAFAAGHNQNEAVVAVTRGTLNRLTRDELQGVVAHEFSHILNGDMRLNIHLISVLFGIQMIAGFGQHLMHFGARVRTARDSNDKGLSAQVILLAIGFALFVIGYIGIIFGRLIKSAVSRQREFLADASAVQFTRNADGIGGALRKIGGLSRTMESGSRIRHPNAEQLSHLFLGAPRPVLFGGWFSTHPPMKERLRRIYGRHVEPLDAPEMASGYAGNTETLPDIPYVAAGLAASDASLSSVAFGNDAERQEPLPQELASAVREPQAACCVVYALLLGSDDERRAQFALLQADMPQRLSFIVFLADAIARLPQSARLPLLDLAMPALKQLKGDERAKLLTTVDRLIAADNRIVLAEFVLQTVLTRRLGMHAGRATPIRYNRLGVIRDDCVALASLLAHVAASAMNEMPAQAFMRGAAHDPELGLSAADLVDVRALGFERVKTALDHANELAPLVKPALIKLLLAIAGGREPMPVALADLLRAICAAIDAPIPPAVAATYTAYHW</sequence>
<keyword evidence="6" id="KW-0378">Hydrolase</keyword>
<dbReference type="GO" id="GO:0004222">
    <property type="term" value="F:metalloendopeptidase activity"/>
    <property type="evidence" value="ECO:0007669"/>
    <property type="project" value="InterPro"/>
</dbReference>
<feature type="transmembrane region" description="Helical" evidence="11">
    <location>
        <begin position="59"/>
        <end position="81"/>
    </location>
</feature>
<dbReference type="EMBL" id="QYUN01000002">
    <property type="protein sequence ID" value="RJG04853.1"/>
    <property type="molecule type" value="Genomic_DNA"/>
</dbReference>
<evidence type="ECO:0000256" key="9">
    <source>
        <dbReference type="ARBA" id="ARBA00023049"/>
    </source>
</evidence>
<keyword evidence="2" id="KW-1003">Cell membrane</keyword>
<dbReference type="PANTHER" id="PTHR43221:SF2">
    <property type="entry name" value="PROTEASE HTPX HOMOLOG"/>
    <property type="match status" value="1"/>
</dbReference>
<evidence type="ECO:0000256" key="11">
    <source>
        <dbReference type="SAM" id="Phobius"/>
    </source>
</evidence>
<proteinExistence type="predicted"/>
<protein>
    <submittedName>
        <fullName evidence="13">Peptidase</fullName>
    </submittedName>
</protein>
<evidence type="ECO:0000313" key="14">
    <source>
        <dbReference type="Proteomes" id="UP000285190"/>
    </source>
</evidence>
<dbReference type="PANTHER" id="PTHR43221">
    <property type="entry name" value="PROTEASE HTPX"/>
    <property type="match status" value="1"/>
</dbReference>
<feature type="domain" description="Peptidase M48" evidence="12">
    <location>
        <begin position="104"/>
        <end position="334"/>
    </location>
</feature>
<keyword evidence="9" id="KW-0482">Metalloprotease</keyword>
<dbReference type="Pfam" id="PF01435">
    <property type="entry name" value="Peptidase_M48"/>
    <property type="match status" value="1"/>
</dbReference>
<dbReference type="CDD" id="cd07340">
    <property type="entry name" value="M48B_Htpx_like"/>
    <property type="match status" value="1"/>
</dbReference>
<feature type="transmembrane region" description="Helical" evidence="11">
    <location>
        <begin position="225"/>
        <end position="249"/>
    </location>
</feature>
<keyword evidence="14" id="KW-1185">Reference proteome</keyword>
<dbReference type="InterPro" id="IPR050083">
    <property type="entry name" value="HtpX_protease"/>
</dbReference>
<evidence type="ECO:0000256" key="3">
    <source>
        <dbReference type="ARBA" id="ARBA00022670"/>
    </source>
</evidence>
<dbReference type="OrthoDB" id="15218at2"/>
<feature type="transmembrane region" description="Helical" evidence="11">
    <location>
        <begin position="17"/>
        <end position="39"/>
    </location>
</feature>
<evidence type="ECO:0000256" key="4">
    <source>
        <dbReference type="ARBA" id="ARBA00022692"/>
    </source>
</evidence>
<evidence type="ECO:0000256" key="2">
    <source>
        <dbReference type="ARBA" id="ARBA00022475"/>
    </source>
</evidence>
<comment type="caution">
    <text evidence="13">The sequence shown here is derived from an EMBL/GenBank/DDBJ whole genome shotgun (WGS) entry which is preliminary data.</text>
</comment>
<organism evidence="13 14">
    <name type="scientific">Noviherbaspirillum cavernae</name>
    <dbReference type="NCBI Taxonomy" id="2320862"/>
    <lineage>
        <taxon>Bacteria</taxon>
        <taxon>Pseudomonadati</taxon>
        <taxon>Pseudomonadota</taxon>
        <taxon>Betaproteobacteria</taxon>
        <taxon>Burkholderiales</taxon>
        <taxon>Oxalobacteraceae</taxon>
        <taxon>Noviherbaspirillum</taxon>
    </lineage>
</organism>
<dbReference type="Gene3D" id="3.30.2010.10">
    <property type="entry name" value="Metalloproteases ('zincins'), catalytic domain"/>
    <property type="match status" value="1"/>
</dbReference>
<keyword evidence="8 11" id="KW-1133">Transmembrane helix</keyword>
<keyword evidence="3" id="KW-0645">Protease</keyword>
<keyword evidence="7" id="KW-0862">Zinc</keyword>
<evidence type="ECO:0000256" key="8">
    <source>
        <dbReference type="ARBA" id="ARBA00022989"/>
    </source>
</evidence>
<comment type="cofactor">
    <cofactor evidence="1">
        <name>Zn(2+)</name>
        <dbReference type="ChEBI" id="CHEBI:29105"/>
    </cofactor>
</comment>
<dbReference type="RefSeq" id="WP_119736053.1">
    <property type="nucleotide sequence ID" value="NZ_QYUN01000002.1"/>
</dbReference>
<dbReference type="InterPro" id="IPR001915">
    <property type="entry name" value="Peptidase_M48"/>
</dbReference>
<accession>A0A418WXL1</accession>
<evidence type="ECO:0000256" key="5">
    <source>
        <dbReference type="ARBA" id="ARBA00022723"/>
    </source>
</evidence>
<gene>
    <name evidence="13" type="ORF">D3870_01390</name>
</gene>
<dbReference type="GO" id="GO:0006508">
    <property type="term" value="P:proteolysis"/>
    <property type="evidence" value="ECO:0007669"/>
    <property type="project" value="UniProtKB-KW"/>
</dbReference>
<evidence type="ECO:0000256" key="6">
    <source>
        <dbReference type="ARBA" id="ARBA00022801"/>
    </source>
</evidence>
<evidence type="ECO:0000256" key="7">
    <source>
        <dbReference type="ARBA" id="ARBA00022833"/>
    </source>
</evidence>
<keyword evidence="4 11" id="KW-0812">Transmembrane</keyword>
<evidence type="ECO:0000259" key="12">
    <source>
        <dbReference type="Pfam" id="PF01435"/>
    </source>
</evidence>
<evidence type="ECO:0000256" key="1">
    <source>
        <dbReference type="ARBA" id="ARBA00001947"/>
    </source>
</evidence>
<dbReference type="AlphaFoldDB" id="A0A418WXL1"/>
<name>A0A418WXL1_9BURK</name>
<dbReference type="Proteomes" id="UP000285190">
    <property type="component" value="Unassembled WGS sequence"/>
</dbReference>
<keyword evidence="10 11" id="KW-0472">Membrane</keyword>
<evidence type="ECO:0000313" key="13">
    <source>
        <dbReference type="EMBL" id="RJG04853.1"/>
    </source>
</evidence>